<evidence type="ECO:0000313" key="1">
    <source>
        <dbReference type="EMBL" id="MCW2280160.1"/>
    </source>
</evidence>
<comment type="caution">
    <text evidence="1">The sequence shown here is derived from an EMBL/GenBank/DDBJ whole genome shotgun (WGS) entry which is preliminary data.</text>
</comment>
<dbReference type="EMBL" id="JAOQNN010000001">
    <property type="protein sequence ID" value="MCW2280160.1"/>
    <property type="molecule type" value="Genomic_DNA"/>
</dbReference>
<name>A0AAW5TT57_9LACT</name>
<proteinExistence type="predicted"/>
<accession>A0AAW5TT57</accession>
<protein>
    <submittedName>
        <fullName evidence="1">Uncharacterized protein</fullName>
    </submittedName>
</protein>
<dbReference type="RefSeq" id="WP_264653737.1">
    <property type="nucleotide sequence ID" value="NZ_JAOQNN010000001.1"/>
</dbReference>
<dbReference type="Proteomes" id="UP001207687">
    <property type="component" value="Unassembled WGS sequence"/>
</dbReference>
<evidence type="ECO:0000313" key="2">
    <source>
        <dbReference type="Proteomes" id="UP001207687"/>
    </source>
</evidence>
<gene>
    <name evidence="1" type="ORF">M2256_000618</name>
</gene>
<organism evidence="1 2">
    <name type="scientific">Lactococcus lactis</name>
    <dbReference type="NCBI Taxonomy" id="1358"/>
    <lineage>
        <taxon>Bacteria</taxon>
        <taxon>Bacillati</taxon>
        <taxon>Bacillota</taxon>
        <taxon>Bacilli</taxon>
        <taxon>Lactobacillales</taxon>
        <taxon>Streptococcaceae</taxon>
        <taxon>Lactococcus</taxon>
    </lineage>
</organism>
<sequence length="44" mass="5393">MEIYSLSSSERINKNVKEMMDEMIQNYPRIIIFDPKVKMKKERE</sequence>
<reference evidence="1" key="1">
    <citation type="submission" date="2023-08" db="EMBL/GenBank/DDBJ databases">
        <title>Genomic analyses of the natural microbiome of Caenorhabditis elegans.</title>
        <authorList>
            <person name="Samuel B."/>
        </authorList>
    </citation>
    <scope>NUCLEOTIDE SEQUENCE</scope>
    <source>
        <strain evidence="1">BIGb0220</strain>
    </source>
</reference>
<dbReference type="AlphaFoldDB" id="A0AAW5TT57"/>